<evidence type="ECO:0000256" key="1">
    <source>
        <dbReference type="ARBA" id="ARBA00004479"/>
    </source>
</evidence>
<accession>A0AAD5ZDK3</accession>
<keyword evidence="9" id="KW-1185">Reference proteome</keyword>
<evidence type="ECO:0000256" key="3">
    <source>
        <dbReference type="ARBA" id="ARBA00022729"/>
    </source>
</evidence>
<dbReference type="InterPro" id="IPR001611">
    <property type="entry name" value="Leu-rich_rpt"/>
</dbReference>
<comment type="subcellular location">
    <subcellularLocation>
        <location evidence="1">Membrane</location>
        <topology evidence="1">Single-pass type I membrane protein</topology>
    </subcellularLocation>
</comment>
<dbReference type="AlphaFoldDB" id="A0AAD5ZDK3"/>
<evidence type="ECO:0000256" key="5">
    <source>
        <dbReference type="ARBA" id="ARBA00023136"/>
    </source>
</evidence>
<evidence type="ECO:0000256" key="4">
    <source>
        <dbReference type="ARBA" id="ARBA00022989"/>
    </source>
</evidence>
<evidence type="ECO:0000313" key="8">
    <source>
        <dbReference type="EMBL" id="KAJ3691573.1"/>
    </source>
</evidence>
<name>A0AAD5ZDK3_9POAL</name>
<evidence type="ECO:0000313" key="9">
    <source>
        <dbReference type="Proteomes" id="UP001210211"/>
    </source>
</evidence>
<keyword evidence="2 7" id="KW-0812">Transmembrane</keyword>
<dbReference type="PANTHER" id="PTHR48063">
    <property type="entry name" value="LRR RECEPTOR-LIKE KINASE"/>
    <property type="match status" value="1"/>
</dbReference>
<dbReference type="SUPFAM" id="SSF52058">
    <property type="entry name" value="L domain-like"/>
    <property type="match status" value="1"/>
</dbReference>
<feature type="transmembrane region" description="Helical" evidence="7">
    <location>
        <begin position="92"/>
        <end position="115"/>
    </location>
</feature>
<keyword evidence="4 7" id="KW-1133">Transmembrane helix</keyword>
<dbReference type="EMBL" id="JAMRDG010000002">
    <property type="protein sequence ID" value="KAJ3691573.1"/>
    <property type="molecule type" value="Genomic_DNA"/>
</dbReference>
<organism evidence="8 9">
    <name type="scientific">Rhynchospora tenuis</name>
    <dbReference type="NCBI Taxonomy" id="198213"/>
    <lineage>
        <taxon>Eukaryota</taxon>
        <taxon>Viridiplantae</taxon>
        <taxon>Streptophyta</taxon>
        <taxon>Embryophyta</taxon>
        <taxon>Tracheophyta</taxon>
        <taxon>Spermatophyta</taxon>
        <taxon>Magnoliopsida</taxon>
        <taxon>Liliopsida</taxon>
        <taxon>Poales</taxon>
        <taxon>Cyperaceae</taxon>
        <taxon>Cyperoideae</taxon>
        <taxon>Rhynchosporeae</taxon>
        <taxon>Rhynchospora</taxon>
    </lineage>
</organism>
<dbReference type="InterPro" id="IPR032675">
    <property type="entry name" value="LRR_dom_sf"/>
</dbReference>
<sequence length="127" mass="14340">MQSIESLDLRMNELSGIIPKSMTNLNFLTTLNLSYNNLSGPIPTGNQLQSLDDPSIYIGNNYLCGTLLSKSCNNNGTPSVYEIHDNDYRNKILLYLFVVLGFVLGFWAIYGFLFFQSKLEVLLFPDD</sequence>
<comment type="caution">
    <text evidence="8">The sequence shown here is derived from an EMBL/GenBank/DDBJ whole genome shotgun (WGS) entry which is preliminary data.</text>
</comment>
<reference evidence="8 9" key="1">
    <citation type="journal article" date="2022" name="Cell">
        <title>Repeat-based holocentromeres influence genome architecture and karyotype evolution.</title>
        <authorList>
            <person name="Hofstatter P.G."/>
            <person name="Thangavel G."/>
            <person name="Lux T."/>
            <person name="Neumann P."/>
            <person name="Vondrak T."/>
            <person name="Novak P."/>
            <person name="Zhang M."/>
            <person name="Costa L."/>
            <person name="Castellani M."/>
            <person name="Scott A."/>
            <person name="Toegelov H."/>
            <person name="Fuchs J."/>
            <person name="Mata-Sucre Y."/>
            <person name="Dias Y."/>
            <person name="Vanzela A.L.L."/>
            <person name="Huettel B."/>
            <person name="Almeida C.C.S."/>
            <person name="Simkova H."/>
            <person name="Souza G."/>
            <person name="Pedrosa-Harand A."/>
            <person name="Macas J."/>
            <person name="Mayer K.F.X."/>
            <person name="Houben A."/>
            <person name="Marques A."/>
        </authorList>
    </citation>
    <scope>NUCLEOTIDE SEQUENCE [LARGE SCALE GENOMIC DNA]</scope>
    <source>
        <strain evidence="8">RhyTen1mFocal</strain>
    </source>
</reference>
<dbReference type="InterPro" id="IPR046956">
    <property type="entry name" value="RLP23-like"/>
</dbReference>
<evidence type="ECO:0000256" key="6">
    <source>
        <dbReference type="ARBA" id="ARBA00023180"/>
    </source>
</evidence>
<keyword evidence="5 7" id="KW-0472">Membrane</keyword>
<dbReference type="PANTHER" id="PTHR48063:SF112">
    <property type="entry name" value="RECEPTOR LIKE PROTEIN 30-LIKE"/>
    <property type="match status" value="1"/>
</dbReference>
<gene>
    <name evidence="8" type="ORF">LUZ61_020737</name>
</gene>
<dbReference type="Proteomes" id="UP001210211">
    <property type="component" value="Unassembled WGS sequence"/>
</dbReference>
<keyword evidence="3" id="KW-0732">Signal</keyword>
<dbReference type="GO" id="GO:0016020">
    <property type="term" value="C:membrane"/>
    <property type="evidence" value="ECO:0007669"/>
    <property type="project" value="UniProtKB-SubCell"/>
</dbReference>
<proteinExistence type="predicted"/>
<dbReference type="Gene3D" id="3.80.10.10">
    <property type="entry name" value="Ribonuclease Inhibitor"/>
    <property type="match status" value="1"/>
</dbReference>
<protein>
    <submittedName>
        <fullName evidence="8">Uncharacterized protein</fullName>
    </submittedName>
</protein>
<keyword evidence="6" id="KW-0325">Glycoprotein</keyword>
<evidence type="ECO:0000256" key="7">
    <source>
        <dbReference type="SAM" id="Phobius"/>
    </source>
</evidence>
<evidence type="ECO:0000256" key="2">
    <source>
        <dbReference type="ARBA" id="ARBA00022692"/>
    </source>
</evidence>
<dbReference type="Pfam" id="PF00560">
    <property type="entry name" value="LRR_1"/>
    <property type="match status" value="2"/>
</dbReference>